<proteinExistence type="predicted"/>
<accession>A0A4Z2F7W6</accession>
<dbReference type="EMBL" id="SRLO01001514">
    <property type="protein sequence ID" value="TNN37247.1"/>
    <property type="molecule type" value="Genomic_DNA"/>
</dbReference>
<dbReference type="AlphaFoldDB" id="A0A4Z2F7W6"/>
<evidence type="ECO:0000313" key="3">
    <source>
        <dbReference type="Proteomes" id="UP000314294"/>
    </source>
</evidence>
<evidence type="ECO:0000256" key="1">
    <source>
        <dbReference type="SAM" id="MobiDB-lite"/>
    </source>
</evidence>
<name>A0A4Z2F7W6_9TELE</name>
<feature type="region of interest" description="Disordered" evidence="1">
    <location>
        <begin position="22"/>
        <end position="50"/>
    </location>
</feature>
<reference evidence="2 3" key="1">
    <citation type="submission" date="2019-03" db="EMBL/GenBank/DDBJ databases">
        <title>First draft genome of Liparis tanakae, snailfish: a comprehensive survey of snailfish specific genes.</title>
        <authorList>
            <person name="Kim W."/>
            <person name="Song I."/>
            <person name="Jeong J.-H."/>
            <person name="Kim D."/>
            <person name="Kim S."/>
            <person name="Ryu S."/>
            <person name="Song J.Y."/>
            <person name="Lee S.K."/>
        </authorList>
    </citation>
    <scope>NUCLEOTIDE SEQUENCE [LARGE SCALE GENOMIC DNA]</scope>
    <source>
        <tissue evidence="2">Muscle</tissue>
    </source>
</reference>
<protein>
    <submittedName>
        <fullName evidence="2">Uncharacterized protein</fullName>
    </submittedName>
</protein>
<sequence length="163" mass="17701">MAYTAFTTNMILDSGSKVLLSMDKSVSQGGRDVSPGAASPPPPAPPPPREHWNRCSQNSLYQGLRSSVMAPSAVTSFPLTMLSCAPQPSLATQMKEVLSRAAAASSSLASSLRRKRTATRALGFWSSWRITASVAYLRNLKEPEKIGNLWERRSEGKAQFDSR</sequence>
<dbReference type="Proteomes" id="UP000314294">
    <property type="component" value="Unassembled WGS sequence"/>
</dbReference>
<organism evidence="2 3">
    <name type="scientific">Liparis tanakae</name>
    <name type="common">Tanaka's snailfish</name>
    <dbReference type="NCBI Taxonomy" id="230148"/>
    <lineage>
        <taxon>Eukaryota</taxon>
        <taxon>Metazoa</taxon>
        <taxon>Chordata</taxon>
        <taxon>Craniata</taxon>
        <taxon>Vertebrata</taxon>
        <taxon>Euteleostomi</taxon>
        <taxon>Actinopterygii</taxon>
        <taxon>Neopterygii</taxon>
        <taxon>Teleostei</taxon>
        <taxon>Neoteleostei</taxon>
        <taxon>Acanthomorphata</taxon>
        <taxon>Eupercaria</taxon>
        <taxon>Perciformes</taxon>
        <taxon>Cottioidei</taxon>
        <taxon>Cottales</taxon>
        <taxon>Liparidae</taxon>
        <taxon>Liparis</taxon>
    </lineage>
</organism>
<comment type="caution">
    <text evidence="2">The sequence shown here is derived from an EMBL/GenBank/DDBJ whole genome shotgun (WGS) entry which is preliminary data.</text>
</comment>
<evidence type="ECO:0000313" key="2">
    <source>
        <dbReference type="EMBL" id="TNN37247.1"/>
    </source>
</evidence>
<feature type="compositionally biased region" description="Pro residues" evidence="1">
    <location>
        <begin position="38"/>
        <end position="47"/>
    </location>
</feature>
<gene>
    <name evidence="2" type="ORF">EYF80_052588</name>
</gene>
<keyword evidence="3" id="KW-1185">Reference proteome</keyword>